<dbReference type="AlphaFoldDB" id="A0A7N0T7X7"/>
<protein>
    <recommendedName>
        <fullName evidence="2">Replication factor A C-terminal domain-containing protein</fullName>
    </recommendedName>
</protein>
<dbReference type="EnsemblPlants" id="Kaladp0024s0828.1.v1.1">
    <property type="protein sequence ID" value="Kaladp0024s0828.1.v1.1"/>
    <property type="gene ID" value="Kaladp0024s0828.v1.1"/>
</dbReference>
<feature type="compositionally biased region" description="Polar residues" evidence="1">
    <location>
        <begin position="182"/>
        <end position="192"/>
    </location>
</feature>
<evidence type="ECO:0000313" key="4">
    <source>
        <dbReference type="Proteomes" id="UP000594263"/>
    </source>
</evidence>
<name>A0A7N0T7X7_KALFE</name>
<feature type="domain" description="Replication factor A C-terminal" evidence="2">
    <location>
        <begin position="8"/>
        <end position="110"/>
    </location>
</feature>
<evidence type="ECO:0000259" key="2">
    <source>
        <dbReference type="Pfam" id="PF08646"/>
    </source>
</evidence>
<dbReference type="Proteomes" id="UP000594263">
    <property type="component" value="Unplaced"/>
</dbReference>
<sequence length="192" mass="21513">MADDRPTTLNCTVVAVDCECLWYRVCADCERSLSDDPAATCKYCEFDPLKPHIVRPSKRLFRIQVSIATDTEVFVVICFDRVAKVLLGCSADELFHFAKFHPFTATTVGRILEGEMLRVTLSKAKNGYSQHLRVASVVPLRTGFQPAISTLKKIYKIENVEGGNNQHGVQGPPREARHYQQDQENGSASQQH</sequence>
<proteinExistence type="predicted"/>
<dbReference type="Gramene" id="Kaladp0024s0828.1.v1.1">
    <property type="protein sequence ID" value="Kaladp0024s0828.1.v1.1"/>
    <property type="gene ID" value="Kaladp0024s0828.v1.1"/>
</dbReference>
<keyword evidence="4" id="KW-1185">Reference proteome</keyword>
<dbReference type="InterPro" id="IPR012340">
    <property type="entry name" value="NA-bd_OB-fold"/>
</dbReference>
<dbReference type="Gene3D" id="2.40.50.140">
    <property type="entry name" value="Nucleic acid-binding proteins"/>
    <property type="match status" value="1"/>
</dbReference>
<feature type="region of interest" description="Disordered" evidence="1">
    <location>
        <begin position="162"/>
        <end position="192"/>
    </location>
</feature>
<dbReference type="InterPro" id="IPR013955">
    <property type="entry name" value="Rep_factor-A_C"/>
</dbReference>
<evidence type="ECO:0000313" key="3">
    <source>
        <dbReference type="EnsemblPlants" id="Kaladp0024s0828.1.v1.1"/>
    </source>
</evidence>
<dbReference type="Pfam" id="PF08646">
    <property type="entry name" value="Rep_fac-A_C"/>
    <property type="match status" value="1"/>
</dbReference>
<evidence type="ECO:0000256" key="1">
    <source>
        <dbReference type="SAM" id="MobiDB-lite"/>
    </source>
</evidence>
<accession>A0A7N0T7X7</accession>
<reference evidence="3" key="1">
    <citation type="submission" date="2021-01" db="UniProtKB">
        <authorList>
            <consortium name="EnsemblPlants"/>
        </authorList>
    </citation>
    <scope>IDENTIFICATION</scope>
</reference>
<organism evidence="3 4">
    <name type="scientific">Kalanchoe fedtschenkoi</name>
    <name type="common">Lavender scallops</name>
    <name type="synonym">South American air plant</name>
    <dbReference type="NCBI Taxonomy" id="63787"/>
    <lineage>
        <taxon>Eukaryota</taxon>
        <taxon>Viridiplantae</taxon>
        <taxon>Streptophyta</taxon>
        <taxon>Embryophyta</taxon>
        <taxon>Tracheophyta</taxon>
        <taxon>Spermatophyta</taxon>
        <taxon>Magnoliopsida</taxon>
        <taxon>eudicotyledons</taxon>
        <taxon>Gunneridae</taxon>
        <taxon>Pentapetalae</taxon>
        <taxon>Saxifragales</taxon>
        <taxon>Crassulaceae</taxon>
        <taxon>Kalanchoe</taxon>
    </lineage>
</organism>
<dbReference type="SUPFAM" id="SSF50249">
    <property type="entry name" value="Nucleic acid-binding proteins"/>
    <property type="match status" value="1"/>
</dbReference>